<dbReference type="EMBL" id="LK996017">
    <property type="protein sequence ID" value="CDX04442.1"/>
    <property type="molecule type" value="Genomic_DNA"/>
</dbReference>
<dbReference type="RefSeq" id="WP_144676774.1">
    <property type="nucleotide sequence ID" value="NZ_JAYFNZ010000037.1"/>
</dbReference>
<evidence type="ECO:0000313" key="3">
    <source>
        <dbReference type="EMBL" id="CDX04442.1"/>
    </source>
</evidence>
<gene>
    <name evidence="3" type="ORF">DPCES_4556</name>
</gene>
<keyword evidence="2" id="KW-0732">Signal</keyword>
<feature type="signal peptide" evidence="2">
    <location>
        <begin position="1"/>
        <end position="21"/>
    </location>
</feature>
<sequence>MFKRFLIILASVLLLAGCAVKTPQDQNADLDKPGQQVGTDLPVGDQGQTGPGVGQGNETEQSASLGNIHLGDPFSQAEKILGKDYQETFYDEPGHFPEAWYSREYKQGIRLIVGKDSGKVLEIDAIAADFATNLGAKVGDTAERIKDVYADKYKPFESRHGEGPLEGFYLLEDGQLMIFDYNREDNQLVNTNVKPDSKVEMIRLTQSQYLD</sequence>
<dbReference type="AlphaFoldDB" id="A0A098B7U4"/>
<accession>A0A098B7U4</accession>
<feature type="compositionally biased region" description="Polar residues" evidence="1">
    <location>
        <begin position="56"/>
        <end position="65"/>
    </location>
</feature>
<evidence type="ECO:0000256" key="2">
    <source>
        <dbReference type="SAM" id="SignalP"/>
    </source>
</evidence>
<feature type="chain" id="PRO_5038435071" description="Prokaryotic membrane lipoprotein lipid attachment site profile" evidence="2">
    <location>
        <begin position="22"/>
        <end position="211"/>
    </location>
</feature>
<protein>
    <recommendedName>
        <fullName evidence="4">Prokaryotic membrane lipoprotein lipid attachment site profile</fullName>
    </recommendedName>
</protein>
<evidence type="ECO:0000256" key="1">
    <source>
        <dbReference type="SAM" id="MobiDB-lite"/>
    </source>
</evidence>
<dbReference type="PROSITE" id="PS51257">
    <property type="entry name" value="PROKAR_LIPOPROTEIN"/>
    <property type="match status" value="1"/>
</dbReference>
<evidence type="ECO:0008006" key="4">
    <source>
        <dbReference type="Google" id="ProtNLM"/>
    </source>
</evidence>
<feature type="region of interest" description="Disordered" evidence="1">
    <location>
        <begin position="24"/>
        <end position="68"/>
    </location>
</feature>
<organism evidence="3">
    <name type="scientific">Desulfitobacterium hafniense</name>
    <name type="common">Desulfitobacterium frappieri</name>
    <dbReference type="NCBI Taxonomy" id="49338"/>
    <lineage>
        <taxon>Bacteria</taxon>
        <taxon>Bacillati</taxon>
        <taxon>Bacillota</taxon>
        <taxon>Clostridia</taxon>
        <taxon>Eubacteriales</taxon>
        <taxon>Desulfitobacteriaceae</taxon>
        <taxon>Desulfitobacterium</taxon>
    </lineage>
</organism>
<proteinExistence type="predicted"/>
<dbReference type="PATRIC" id="fig|49338.4.peg.4903"/>
<name>A0A098B7U4_DESHA</name>
<reference evidence="3" key="1">
    <citation type="submission" date="2014-07" db="EMBL/GenBank/DDBJ databases">
        <authorList>
            <person name="Hornung V.Bastian."/>
        </authorList>
    </citation>
    <scope>NUCLEOTIDE SEQUENCE</scope>
    <source>
        <strain evidence="3">PCE-S</strain>
    </source>
</reference>